<proteinExistence type="predicted"/>
<feature type="region of interest" description="Disordered" evidence="1">
    <location>
        <begin position="225"/>
        <end position="281"/>
    </location>
</feature>
<feature type="compositionally biased region" description="Polar residues" evidence="1">
    <location>
        <begin position="639"/>
        <end position="657"/>
    </location>
</feature>
<dbReference type="InterPro" id="IPR000095">
    <property type="entry name" value="CRIB_dom"/>
</dbReference>
<evidence type="ECO:0000313" key="3">
    <source>
        <dbReference type="EMBL" id="QKX60833.1"/>
    </source>
</evidence>
<feature type="compositionally biased region" description="Basic and acidic residues" evidence="1">
    <location>
        <begin position="658"/>
        <end position="668"/>
    </location>
</feature>
<dbReference type="Proteomes" id="UP000509510">
    <property type="component" value="Chromosome IV"/>
</dbReference>
<protein>
    <recommendedName>
        <fullName evidence="2">CRIB domain-containing protein</fullName>
    </recommendedName>
</protein>
<dbReference type="RefSeq" id="XP_035347008.1">
    <property type="nucleotide sequence ID" value="XM_035491115.1"/>
</dbReference>
<feature type="region of interest" description="Disordered" evidence="1">
    <location>
        <begin position="1"/>
        <end position="103"/>
    </location>
</feature>
<name>A0A7H8R7U0_TALRU</name>
<feature type="domain" description="CRIB" evidence="2">
    <location>
        <begin position="157"/>
        <end position="170"/>
    </location>
</feature>
<keyword evidence="4" id="KW-1185">Reference proteome</keyword>
<dbReference type="OrthoDB" id="24581at2759"/>
<feature type="compositionally biased region" description="Polar residues" evidence="1">
    <location>
        <begin position="1"/>
        <end position="10"/>
    </location>
</feature>
<sequence>MSGQAGSEPSWQDEIEFRQRPPTSSTSDYSEHSFHMRSKSSANALNSPKRLSVFGSRTRSNTTTSTTRSPASSTSGEAPMPPPHDEKPAPSDSVARSLLLRGSRILRRQGSKLNVAPTLDEEEEGAKTSSKFEVPNIFQRPQRLKRSDSHEQLKRIISEPYNFHHVTHTSSNQFHALDNTSNYELVDEFSAIQASQTPEPGLRGIRAQDLHSANASAENLHEMAMEDERNKATSPSATSPPISPKSPGRIENFSRPVSRLNKPLPPAPSMLPPPRSSSRQAYVDIPEPTSQAMDEYLGLNSQLSLPDYPYTRSEEVELPRMHGAEIFHSDADYQMSAREDDDDAQLAAAVINSYLSDLEDVPEEEDQEEEEAQEKQETKDDSHVEPSSPKDNGQNKPPALNLLQSAPIRHESVVVVQDPQLSFSEELMSPTLPQFRPNANSSPMSQASDAKTINREGGFEEFSTSWDEDIDFCYEHAAEADCDFDWSRSSLDMSKSPVKDAASGINKRLTVVNSLPLSIPNTPDLDPGSAQSILTRSHEAITPLSEGATPVEFFPAKAQDKEYLKLQTNVIGDEPSYEELLAVQDDSDGQFQYYTQRRSYSVDVPVSPRSSYSPISKCNSQESVMLSRAASIVRKHRSSTSTTSVPDLVPSANSSRENTAKDSLESSEHATSAPVPEAPRTGFSYHRQVKSLAPEINLFSNIAAARGNGSIDVIVDMPYPLASPVHDRTKSASAADHHKNMKMHQRPEGPPAASRPMSLAQKRKSRAGYSLFPTGMAASQR</sequence>
<dbReference type="EMBL" id="CP055901">
    <property type="protein sequence ID" value="QKX60833.1"/>
    <property type="molecule type" value="Genomic_DNA"/>
</dbReference>
<feature type="region of interest" description="Disordered" evidence="1">
    <location>
        <begin position="116"/>
        <end position="136"/>
    </location>
</feature>
<dbReference type="AlphaFoldDB" id="A0A7H8R7U0"/>
<dbReference type="GeneID" id="55995468"/>
<evidence type="ECO:0000313" key="4">
    <source>
        <dbReference type="Proteomes" id="UP000509510"/>
    </source>
</evidence>
<feature type="compositionally biased region" description="Low complexity" evidence="1">
    <location>
        <begin position="56"/>
        <end position="75"/>
    </location>
</feature>
<dbReference type="KEGG" id="trg:TRUGW13939_07979"/>
<feature type="region of interest" description="Disordered" evidence="1">
    <location>
        <begin position="635"/>
        <end position="681"/>
    </location>
</feature>
<feature type="compositionally biased region" description="Pro residues" evidence="1">
    <location>
        <begin position="263"/>
        <end position="275"/>
    </location>
</feature>
<feature type="compositionally biased region" description="Basic and acidic residues" evidence="1">
    <location>
        <begin position="725"/>
        <end position="738"/>
    </location>
</feature>
<feature type="compositionally biased region" description="Acidic residues" evidence="1">
    <location>
        <begin position="360"/>
        <end position="372"/>
    </location>
</feature>
<reference evidence="4" key="1">
    <citation type="submission" date="2020-06" db="EMBL/GenBank/DDBJ databases">
        <title>A chromosome-scale genome assembly of Talaromyces rugulosus W13939.</title>
        <authorList>
            <person name="Wang B."/>
            <person name="Guo L."/>
            <person name="Ye K."/>
            <person name="Wang L."/>
        </authorList>
    </citation>
    <scope>NUCLEOTIDE SEQUENCE [LARGE SCALE GENOMIC DNA]</scope>
    <source>
        <strain evidence="4">W13939</strain>
    </source>
</reference>
<accession>A0A7H8R7U0</accession>
<organism evidence="3 4">
    <name type="scientific">Talaromyces rugulosus</name>
    <name type="common">Penicillium rugulosum</name>
    <dbReference type="NCBI Taxonomy" id="121627"/>
    <lineage>
        <taxon>Eukaryota</taxon>
        <taxon>Fungi</taxon>
        <taxon>Dikarya</taxon>
        <taxon>Ascomycota</taxon>
        <taxon>Pezizomycotina</taxon>
        <taxon>Eurotiomycetes</taxon>
        <taxon>Eurotiomycetidae</taxon>
        <taxon>Eurotiales</taxon>
        <taxon>Trichocomaceae</taxon>
        <taxon>Talaromyces</taxon>
        <taxon>Talaromyces sect. Islandici</taxon>
    </lineage>
</organism>
<evidence type="ECO:0000256" key="1">
    <source>
        <dbReference type="SAM" id="MobiDB-lite"/>
    </source>
</evidence>
<gene>
    <name evidence="3" type="ORF">TRUGW13939_07979</name>
</gene>
<dbReference type="PROSITE" id="PS50108">
    <property type="entry name" value="CRIB"/>
    <property type="match status" value="1"/>
</dbReference>
<feature type="region of interest" description="Disordered" evidence="1">
    <location>
        <begin position="725"/>
        <end position="781"/>
    </location>
</feature>
<feature type="compositionally biased region" description="Basic and acidic residues" evidence="1">
    <location>
        <begin position="373"/>
        <end position="384"/>
    </location>
</feature>
<feature type="region of interest" description="Disordered" evidence="1">
    <location>
        <begin position="360"/>
        <end position="400"/>
    </location>
</feature>
<evidence type="ECO:0000259" key="2">
    <source>
        <dbReference type="PROSITE" id="PS50108"/>
    </source>
</evidence>